<dbReference type="UniPathway" id="UPA00070">
    <property type="reaction ID" value="UER00120"/>
</dbReference>
<dbReference type="InterPro" id="IPR001754">
    <property type="entry name" value="OMPdeCOase_dom"/>
</dbReference>
<keyword evidence="6" id="KW-0456">Lyase</keyword>
<dbReference type="EMBL" id="BARW01038527">
    <property type="protein sequence ID" value="GAJ23333.1"/>
    <property type="molecule type" value="Genomic_DNA"/>
</dbReference>
<evidence type="ECO:0000256" key="2">
    <source>
        <dbReference type="ARBA" id="ARBA00012321"/>
    </source>
</evidence>
<protein>
    <recommendedName>
        <fullName evidence="3">Orotidine 5'-phosphate decarboxylase</fullName>
        <ecNumber evidence="2">4.1.1.23</ecNumber>
    </recommendedName>
    <alternativeName>
        <fullName evidence="7">OMP decarboxylase</fullName>
    </alternativeName>
</protein>
<comment type="caution">
    <text evidence="9">The sequence shown here is derived from an EMBL/GenBank/DDBJ whole genome shotgun (WGS) entry which is preliminary data.</text>
</comment>
<dbReference type="InterPro" id="IPR011060">
    <property type="entry name" value="RibuloseP-bd_barrel"/>
</dbReference>
<evidence type="ECO:0000256" key="7">
    <source>
        <dbReference type="ARBA" id="ARBA00033428"/>
    </source>
</evidence>
<comment type="pathway">
    <text evidence="1">Pyrimidine metabolism; UMP biosynthesis via de novo pathway; UMP from orotate: step 2/2.</text>
</comment>
<reference evidence="9" key="1">
    <citation type="journal article" date="2014" name="Front. Microbiol.">
        <title>High frequency of phylogenetically diverse reductive dehalogenase-homologous genes in deep subseafloor sedimentary metagenomes.</title>
        <authorList>
            <person name="Kawai M."/>
            <person name="Futagami T."/>
            <person name="Toyoda A."/>
            <person name="Takaki Y."/>
            <person name="Nishi S."/>
            <person name="Hori S."/>
            <person name="Arai W."/>
            <person name="Tsubouchi T."/>
            <person name="Morono Y."/>
            <person name="Uchiyama I."/>
            <person name="Ito T."/>
            <person name="Fujiyama A."/>
            <person name="Inagaki F."/>
            <person name="Takami H."/>
        </authorList>
    </citation>
    <scope>NUCLEOTIDE SEQUENCE</scope>
    <source>
        <strain evidence="9">Expedition CK06-06</strain>
    </source>
</reference>
<evidence type="ECO:0000256" key="1">
    <source>
        <dbReference type="ARBA" id="ARBA00004861"/>
    </source>
</evidence>
<keyword evidence="5" id="KW-0665">Pyrimidine biosynthesis</keyword>
<evidence type="ECO:0000256" key="4">
    <source>
        <dbReference type="ARBA" id="ARBA00022793"/>
    </source>
</evidence>
<evidence type="ECO:0000313" key="9">
    <source>
        <dbReference type="EMBL" id="GAJ23333.1"/>
    </source>
</evidence>
<dbReference type="InterPro" id="IPR013785">
    <property type="entry name" value="Aldolase_TIM"/>
</dbReference>
<keyword evidence="4" id="KW-0210">Decarboxylase</keyword>
<evidence type="ECO:0000256" key="5">
    <source>
        <dbReference type="ARBA" id="ARBA00022975"/>
    </source>
</evidence>
<feature type="domain" description="Orotidine 5'-phosphate decarboxylase" evidence="8">
    <location>
        <begin position="11"/>
        <end position="102"/>
    </location>
</feature>
<dbReference type="Pfam" id="PF00215">
    <property type="entry name" value="OMPdecase"/>
    <property type="match status" value="1"/>
</dbReference>
<dbReference type="GO" id="GO:0006207">
    <property type="term" value="P:'de novo' pyrimidine nucleobase biosynthetic process"/>
    <property type="evidence" value="ECO:0007669"/>
    <property type="project" value="InterPro"/>
</dbReference>
<dbReference type="GO" id="GO:0044205">
    <property type="term" value="P:'de novo' UMP biosynthetic process"/>
    <property type="evidence" value="ECO:0007669"/>
    <property type="project" value="UniProtKB-UniPathway"/>
</dbReference>
<dbReference type="PANTHER" id="PTHR32119">
    <property type="entry name" value="OROTIDINE 5'-PHOSPHATE DECARBOXYLASE"/>
    <property type="match status" value="1"/>
</dbReference>
<gene>
    <name evidence="9" type="ORF">S12H4_59097</name>
</gene>
<accession>X1V0R3</accession>
<dbReference type="InterPro" id="IPR018089">
    <property type="entry name" value="OMPdecase_AS"/>
</dbReference>
<dbReference type="GO" id="GO:0005829">
    <property type="term" value="C:cytosol"/>
    <property type="evidence" value="ECO:0007669"/>
    <property type="project" value="TreeGrafter"/>
</dbReference>
<dbReference type="InterPro" id="IPR014732">
    <property type="entry name" value="OMPdecase"/>
</dbReference>
<dbReference type="PANTHER" id="PTHR32119:SF2">
    <property type="entry name" value="OROTIDINE 5'-PHOSPHATE DECARBOXYLASE"/>
    <property type="match status" value="1"/>
</dbReference>
<dbReference type="GO" id="GO:0004590">
    <property type="term" value="F:orotidine-5'-phosphate decarboxylase activity"/>
    <property type="evidence" value="ECO:0007669"/>
    <property type="project" value="UniProtKB-EC"/>
</dbReference>
<evidence type="ECO:0000259" key="8">
    <source>
        <dbReference type="Pfam" id="PF00215"/>
    </source>
</evidence>
<evidence type="ECO:0000256" key="3">
    <source>
        <dbReference type="ARBA" id="ARBA00021923"/>
    </source>
</evidence>
<proteinExistence type="predicted"/>
<organism evidence="9">
    <name type="scientific">marine sediment metagenome</name>
    <dbReference type="NCBI Taxonomy" id="412755"/>
    <lineage>
        <taxon>unclassified sequences</taxon>
        <taxon>metagenomes</taxon>
        <taxon>ecological metagenomes</taxon>
    </lineage>
</organism>
<evidence type="ECO:0000256" key="6">
    <source>
        <dbReference type="ARBA" id="ARBA00023239"/>
    </source>
</evidence>
<dbReference type="PROSITE" id="PS00156">
    <property type="entry name" value="OMPDECASE"/>
    <property type="match status" value="1"/>
</dbReference>
<dbReference type="Gene3D" id="3.20.20.70">
    <property type="entry name" value="Aldolase class I"/>
    <property type="match status" value="1"/>
</dbReference>
<name>X1V0R3_9ZZZZ</name>
<dbReference type="SUPFAM" id="SSF51366">
    <property type="entry name" value="Ribulose-phoshate binding barrel"/>
    <property type="match status" value="1"/>
</dbReference>
<sequence>MKTRILQPEDRLIVVIDVNKKGELIRLLTAIDGRVSTVKLGLEMIYSVGLDVIRIAKSFGYKVMLDAKLADIPNTIKGASHAIAGLGPSIVTAHTLGGKKMLPPS</sequence>
<dbReference type="EC" id="4.1.1.23" evidence="2"/>
<dbReference type="AlphaFoldDB" id="X1V0R3"/>